<reference evidence="3" key="1">
    <citation type="journal article" date="2016" name="Nat. Genet.">
        <title>A high-quality carrot genome assembly provides new insights into carotenoid accumulation and asterid genome evolution.</title>
        <authorList>
            <person name="Iorizzo M."/>
            <person name="Ellison S."/>
            <person name="Senalik D."/>
            <person name="Zeng P."/>
            <person name="Satapoomin P."/>
            <person name="Huang J."/>
            <person name="Bowman M."/>
            <person name="Iovene M."/>
            <person name="Sanseverino W."/>
            <person name="Cavagnaro P."/>
            <person name="Yildiz M."/>
            <person name="Macko-Podgorni A."/>
            <person name="Moranska E."/>
            <person name="Grzebelus E."/>
            <person name="Grzebelus D."/>
            <person name="Ashrafi H."/>
            <person name="Zheng Z."/>
            <person name="Cheng S."/>
            <person name="Spooner D."/>
            <person name="Van Deynze A."/>
            <person name="Simon P."/>
        </authorList>
    </citation>
    <scope>NUCLEOTIDE SEQUENCE</scope>
    <source>
        <tissue evidence="3">Leaf</tissue>
    </source>
</reference>
<evidence type="ECO:0000256" key="2">
    <source>
        <dbReference type="SAM" id="Phobius"/>
    </source>
</evidence>
<feature type="transmembrane region" description="Helical" evidence="2">
    <location>
        <begin position="35"/>
        <end position="57"/>
    </location>
</feature>
<dbReference type="Gene3D" id="3.30.40.10">
    <property type="entry name" value="Zinc/RING finger domain, C3HC4 (zinc finger)"/>
    <property type="match status" value="1"/>
</dbReference>
<dbReference type="Gramene" id="KZN07803">
    <property type="protein sequence ID" value="KZN07803"/>
    <property type="gene ID" value="DCAR_008640"/>
</dbReference>
<dbReference type="OMA" id="HVYCLDA"/>
<keyword evidence="2" id="KW-0472">Membrane</keyword>
<dbReference type="PANTHER" id="PTHR46592:SF6">
    <property type="entry name" value="RING-H2 FINGER PROTEIN ATL67"/>
    <property type="match status" value="1"/>
</dbReference>
<gene>
    <name evidence="3" type="ORF">DCAR_0209759</name>
</gene>
<feature type="compositionally biased region" description="Low complexity" evidence="1">
    <location>
        <begin position="9"/>
        <end position="19"/>
    </location>
</feature>
<keyword evidence="4" id="KW-1185">Reference proteome</keyword>
<dbReference type="AlphaFoldDB" id="A0A162AYV9"/>
<dbReference type="InterPro" id="IPR001841">
    <property type="entry name" value="Znf_RING"/>
</dbReference>
<evidence type="ECO:0000256" key="1">
    <source>
        <dbReference type="SAM" id="MobiDB-lite"/>
    </source>
</evidence>
<sequence>MSSLPFYPPTTTSTPSAAAAPPPPTNNNAHLDLRYATALSLGFLLCFALILLSYICFRFSRRRQLNPNNTNHNPNFAATSDNGIILSRRIFVAEDEDDEHNSVIGLDQAVINSYPKFPFVTGAGGDSVCAICLGEYKDAEMLRMLPDCRHFFHLTCVDEWLRLNASCPVCRNSPLPTPLSTPLSEVVPLSLYTDGRNRRR</sequence>
<dbReference type="Proteomes" id="UP000077755">
    <property type="component" value="Chromosome 2"/>
</dbReference>
<keyword evidence="2" id="KW-0812">Transmembrane</keyword>
<dbReference type="PROSITE" id="PS50089">
    <property type="entry name" value="ZF_RING_2"/>
    <property type="match status" value="1"/>
</dbReference>
<dbReference type="SUPFAM" id="SSF57850">
    <property type="entry name" value="RING/U-box"/>
    <property type="match status" value="1"/>
</dbReference>
<protein>
    <submittedName>
        <fullName evidence="3">Uncharacterized protein</fullName>
    </submittedName>
</protein>
<dbReference type="GO" id="GO:0016567">
    <property type="term" value="P:protein ubiquitination"/>
    <property type="evidence" value="ECO:0007669"/>
    <property type="project" value="InterPro"/>
</dbReference>
<dbReference type="Pfam" id="PF13639">
    <property type="entry name" value="zf-RING_2"/>
    <property type="match status" value="1"/>
</dbReference>
<evidence type="ECO:0000313" key="3">
    <source>
        <dbReference type="EMBL" id="WOG90515.1"/>
    </source>
</evidence>
<dbReference type="KEGG" id="dcr:108208882"/>
<dbReference type="SMART" id="SM00184">
    <property type="entry name" value="RING"/>
    <property type="match status" value="1"/>
</dbReference>
<reference evidence="3" key="2">
    <citation type="submission" date="2022-03" db="EMBL/GenBank/DDBJ databases">
        <title>Draft title - Genomic analysis of global carrot germplasm unveils the trajectory of domestication and the origin of high carotenoid orange carrot.</title>
        <authorList>
            <person name="Iorizzo M."/>
            <person name="Ellison S."/>
            <person name="Senalik D."/>
            <person name="Macko-Podgorni A."/>
            <person name="Grzebelus D."/>
            <person name="Bostan H."/>
            <person name="Rolling W."/>
            <person name="Curaba J."/>
            <person name="Simon P."/>
        </authorList>
    </citation>
    <scope>NUCLEOTIDE SEQUENCE</scope>
    <source>
        <tissue evidence="3">Leaf</tissue>
    </source>
</reference>
<dbReference type="CDD" id="cd16461">
    <property type="entry name" value="RING-H2_EL5-like"/>
    <property type="match status" value="1"/>
</dbReference>
<dbReference type="EMBL" id="CP093344">
    <property type="protein sequence ID" value="WOG90515.1"/>
    <property type="molecule type" value="Genomic_DNA"/>
</dbReference>
<dbReference type="InterPro" id="IPR013083">
    <property type="entry name" value="Znf_RING/FYVE/PHD"/>
</dbReference>
<dbReference type="OrthoDB" id="8062037at2759"/>
<evidence type="ECO:0000313" key="4">
    <source>
        <dbReference type="Proteomes" id="UP000077755"/>
    </source>
</evidence>
<organism evidence="3 4">
    <name type="scientific">Daucus carota subsp. sativus</name>
    <name type="common">Carrot</name>
    <dbReference type="NCBI Taxonomy" id="79200"/>
    <lineage>
        <taxon>Eukaryota</taxon>
        <taxon>Viridiplantae</taxon>
        <taxon>Streptophyta</taxon>
        <taxon>Embryophyta</taxon>
        <taxon>Tracheophyta</taxon>
        <taxon>Spermatophyta</taxon>
        <taxon>Magnoliopsida</taxon>
        <taxon>eudicotyledons</taxon>
        <taxon>Gunneridae</taxon>
        <taxon>Pentapetalae</taxon>
        <taxon>asterids</taxon>
        <taxon>campanulids</taxon>
        <taxon>Apiales</taxon>
        <taxon>Apiaceae</taxon>
        <taxon>Apioideae</taxon>
        <taxon>Scandiceae</taxon>
        <taxon>Daucinae</taxon>
        <taxon>Daucus</taxon>
        <taxon>Daucus sect. Daucus</taxon>
    </lineage>
</organism>
<dbReference type="InterPro" id="IPR044289">
    <property type="entry name" value="ATL67-70"/>
</dbReference>
<proteinExistence type="predicted"/>
<accession>A0A162AYV9</accession>
<feature type="region of interest" description="Disordered" evidence="1">
    <location>
        <begin position="1"/>
        <end position="23"/>
    </location>
</feature>
<dbReference type="GO" id="GO:0016740">
    <property type="term" value="F:transferase activity"/>
    <property type="evidence" value="ECO:0007669"/>
    <property type="project" value="InterPro"/>
</dbReference>
<name>A0A162AYV9_DAUCS</name>
<keyword evidence="2" id="KW-1133">Transmembrane helix</keyword>
<dbReference type="PANTHER" id="PTHR46592">
    <property type="entry name" value="RING-H2 FINGER PROTEIN ATL67"/>
    <property type="match status" value="1"/>
</dbReference>